<dbReference type="RefSeq" id="WP_141722394.1">
    <property type="nucleotide sequence ID" value="NZ_FMCW01000056.1"/>
</dbReference>
<sequence length="333" mass="36487">MSTRYPLTILNEFFTESEYHQHIQPVHSAVATLAEELHTPPFKTNIVMSGDLTASVNQRTRQGDFSAERIGGQVAGKTIPVTLDYGEVDVVVDMGLMTSTPGATESAMFIYLLAHELGHAVLGRQRATSGATPSCRRGEPAGMAGLYGLEAMDEWRCDHLADLVLGAYASLDVDGVRQPARYGLIVPSDLTTELGHTIDEFVYPAWPDLVWSYRTGKISLEQMWETLQTQTSQVFKFIAHTEARARSAGHLSPISQVAGNRGADLYLHPAWATMMEAAEAQPILADQDEFQSNQSELLTACRTALSEMWATLGITGRQLPDGSLYLDVTNPAW</sequence>
<organism evidence="1 2">
    <name type="scientific">Micromonospora haikouensis</name>
    <dbReference type="NCBI Taxonomy" id="686309"/>
    <lineage>
        <taxon>Bacteria</taxon>
        <taxon>Bacillati</taxon>
        <taxon>Actinomycetota</taxon>
        <taxon>Actinomycetes</taxon>
        <taxon>Micromonosporales</taxon>
        <taxon>Micromonosporaceae</taxon>
        <taxon>Micromonospora</taxon>
    </lineage>
</organism>
<reference evidence="1 2" key="1">
    <citation type="submission" date="2016-06" db="EMBL/GenBank/DDBJ databases">
        <authorList>
            <person name="Kjaerup R.B."/>
            <person name="Dalgaard T.S."/>
            <person name="Juul-Madsen H.R."/>
        </authorList>
    </citation>
    <scope>NUCLEOTIDE SEQUENCE [LARGE SCALE GENOMIC DNA]</scope>
    <source>
        <strain evidence="1 2">DSM 45626</strain>
    </source>
</reference>
<name>A0A1C4YMG3_9ACTN</name>
<dbReference type="AlphaFoldDB" id="A0A1C4YMG3"/>
<dbReference type="Proteomes" id="UP000199375">
    <property type="component" value="Unassembled WGS sequence"/>
</dbReference>
<proteinExistence type="predicted"/>
<evidence type="ECO:0000313" key="2">
    <source>
        <dbReference type="Proteomes" id="UP000199375"/>
    </source>
</evidence>
<evidence type="ECO:0000313" key="1">
    <source>
        <dbReference type="EMBL" id="SCF21919.1"/>
    </source>
</evidence>
<accession>A0A1C4YMG3</accession>
<dbReference type="EMBL" id="FMCW01000056">
    <property type="protein sequence ID" value="SCF21919.1"/>
    <property type="molecule type" value="Genomic_DNA"/>
</dbReference>
<protein>
    <submittedName>
        <fullName evidence="1">Uncharacterized protein</fullName>
    </submittedName>
</protein>
<gene>
    <name evidence="1" type="ORF">GA0070558_15619</name>
</gene>